<dbReference type="Gene3D" id="3.20.20.140">
    <property type="entry name" value="Metal-dependent hydrolases"/>
    <property type="match status" value="1"/>
</dbReference>
<gene>
    <name evidence="4" type="ORF">FSBG_00824</name>
</gene>
<feature type="binding site" evidence="3">
    <location>
        <position position="164"/>
    </location>
    <ligand>
        <name>a divalent metal cation</name>
        <dbReference type="ChEBI" id="CHEBI:60240"/>
        <label>2</label>
    </ligand>
</feature>
<dbReference type="GO" id="GO:0005829">
    <property type="term" value="C:cytosol"/>
    <property type="evidence" value="ECO:0007669"/>
    <property type="project" value="TreeGrafter"/>
</dbReference>
<protein>
    <submittedName>
        <fullName evidence="4">Hydrolase, TatD family</fullName>
    </submittedName>
</protein>
<evidence type="ECO:0000313" key="4">
    <source>
        <dbReference type="EMBL" id="EFS21327.1"/>
    </source>
</evidence>
<evidence type="ECO:0000256" key="3">
    <source>
        <dbReference type="PIRSR" id="PIRSR005902-1"/>
    </source>
</evidence>
<dbReference type="GO" id="GO:0004536">
    <property type="term" value="F:DNA nuclease activity"/>
    <property type="evidence" value="ECO:0007669"/>
    <property type="project" value="InterPro"/>
</dbReference>
<dbReference type="HOGENOM" id="CLU_031506_4_0_0"/>
<reference evidence="4 5" key="1">
    <citation type="submission" date="2009-02" db="EMBL/GenBank/DDBJ databases">
        <title>The Genome Sequence of Fusobacterium sp. 3_1_5R.</title>
        <authorList>
            <consortium name="The Broad Institute Genome Sequencing Platform"/>
            <person name="Ward D."/>
            <person name="Young S.K."/>
            <person name="Kodira C.D."/>
            <person name="Zeng Q."/>
            <person name="Koehrsen M."/>
            <person name="Alvarado L."/>
            <person name="Berlin A."/>
            <person name="Borenstein D."/>
            <person name="Chen Z."/>
            <person name="Engels R."/>
            <person name="Freedman E."/>
            <person name="Gellesch M."/>
            <person name="Goldberg J."/>
            <person name="Griggs A."/>
            <person name="Gujja S."/>
            <person name="Heiman D."/>
            <person name="Hepburn T."/>
            <person name="Howarth C."/>
            <person name="Jen D."/>
            <person name="Larson L."/>
            <person name="Lewis B."/>
            <person name="Mehta T."/>
            <person name="Park D."/>
            <person name="Pearson M."/>
            <person name="Roberts A."/>
            <person name="Saif S."/>
            <person name="Shea T."/>
            <person name="Shenoy N."/>
            <person name="Sisk P."/>
            <person name="Stolte C."/>
            <person name="Sykes S."/>
            <person name="Walk T."/>
            <person name="White J."/>
            <person name="Yandava C."/>
            <person name="Allen-Vercoe E."/>
            <person name="Strauss J."/>
            <person name="Ambrose C."/>
            <person name="Lander E."/>
            <person name="Nusbaum C."/>
            <person name="Galagan J."/>
            <person name="Birren B."/>
        </authorList>
    </citation>
    <scope>NUCLEOTIDE SEQUENCE [LARGE SCALE GENOMIC DNA]</scope>
    <source>
        <strain evidence="4 5">3_1_5R</strain>
    </source>
</reference>
<dbReference type="GO" id="GO:0016788">
    <property type="term" value="F:hydrolase activity, acting on ester bonds"/>
    <property type="evidence" value="ECO:0007669"/>
    <property type="project" value="InterPro"/>
</dbReference>
<evidence type="ECO:0000256" key="1">
    <source>
        <dbReference type="ARBA" id="ARBA00022723"/>
    </source>
</evidence>
<organism evidence="4 5">
    <name type="scientific">Fusobacterium gonidiaformans 3-1-5R</name>
    <dbReference type="NCBI Taxonomy" id="469605"/>
    <lineage>
        <taxon>Bacteria</taxon>
        <taxon>Fusobacteriati</taxon>
        <taxon>Fusobacteriota</taxon>
        <taxon>Fusobacteriia</taxon>
        <taxon>Fusobacteriales</taxon>
        <taxon>Fusobacteriaceae</taxon>
        <taxon>Fusobacterium</taxon>
    </lineage>
</organism>
<proteinExistence type="predicted"/>
<dbReference type="Proteomes" id="UP000002975">
    <property type="component" value="Unassembled WGS sequence"/>
</dbReference>
<dbReference type="PANTHER" id="PTHR46124:SF2">
    <property type="entry name" value="D-AMINOACYL-TRNA DEACYLASE"/>
    <property type="match status" value="1"/>
</dbReference>
<keyword evidence="1 3" id="KW-0479">Metal-binding</keyword>
<dbReference type="InterPro" id="IPR015991">
    <property type="entry name" value="TatD/YcfH-like"/>
</dbReference>
<dbReference type="EMBL" id="GG657971">
    <property type="protein sequence ID" value="EFS21327.1"/>
    <property type="molecule type" value="Genomic_DNA"/>
</dbReference>
<dbReference type="PIRSF" id="PIRSF005902">
    <property type="entry name" value="DNase_TatD"/>
    <property type="match status" value="1"/>
</dbReference>
<dbReference type="CDD" id="cd01310">
    <property type="entry name" value="TatD_DNAse"/>
    <property type="match status" value="1"/>
</dbReference>
<dbReference type="Pfam" id="PF01026">
    <property type="entry name" value="TatD_DNase"/>
    <property type="match status" value="1"/>
</dbReference>
<feature type="binding site" evidence="3">
    <location>
        <position position="141"/>
    </location>
    <ligand>
        <name>a divalent metal cation</name>
        <dbReference type="ChEBI" id="CHEBI:60240"/>
        <label>2</label>
    </ligand>
</feature>
<keyword evidence="2 4" id="KW-0378">Hydrolase</keyword>
<name>E5BE51_9FUSO</name>
<keyword evidence="5" id="KW-1185">Reference proteome</keyword>
<feature type="binding site" evidence="3">
    <location>
        <position position="22"/>
    </location>
    <ligand>
        <name>a divalent metal cation</name>
        <dbReference type="ChEBI" id="CHEBI:60240"/>
        <label>1</label>
    </ligand>
</feature>
<dbReference type="AlphaFoldDB" id="E5BE51"/>
<dbReference type="NCBIfam" id="TIGR00010">
    <property type="entry name" value="YchF/TatD family DNA exonuclease"/>
    <property type="match status" value="1"/>
</dbReference>
<accession>E5BE51</accession>
<dbReference type="InterPro" id="IPR018228">
    <property type="entry name" value="DNase_TatD-rel_CS"/>
</dbReference>
<sequence>MENTMNLERKILNMKRIDSHVHLNDERFDVDREEVLQRIQEEMDFVVNIGYDLESSQISLDYARKYPFIYATVGLHPAEEEEYTEELEKIFERMAKEEKVLAIGEIGLDYHWMVKSKEEQQEIFRKQLALAERLGKPVVIHTREAMEDTVKILKEFPTIKGILHCYPGSVETAKQMIDRFYLGIGGVLTFKNAKKLVEVVKEIPLEHLILETDCPYMAPTPYRGQRNEPIYTKEVAMKIAELKGISYEEVVEVTNQNTRKAYGML</sequence>
<dbReference type="InterPro" id="IPR032466">
    <property type="entry name" value="Metal_Hydrolase"/>
</dbReference>
<dbReference type="BioCyc" id="FSP469605-HMP:GTSP-829-MONOMER"/>
<feature type="binding site" evidence="3">
    <location>
        <position position="20"/>
    </location>
    <ligand>
        <name>a divalent metal cation</name>
        <dbReference type="ChEBI" id="CHEBI:60240"/>
        <label>1</label>
    </ligand>
</feature>
<dbReference type="SUPFAM" id="SSF51556">
    <property type="entry name" value="Metallo-dependent hydrolases"/>
    <property type="match status" value="1"/>
</dbReference>
<dbReference type="PROSITE" id="PS01090">
    <property type="entry name" value="TATD_2"/>
    <property type="match status" value="1"/>
</dbReference>
<evidence type="ECO:0000313" key="5">
    <source>
        <dbReference type="Proteomes" id="UP000002975"/>
    </source>
</evidence>
<dbReference type="InterPro" id="IPR001130">
    <property type="entry name" value="TatD-like"/>
</dbReference>
<evidence type="ECO:0000256" key="2">
    <source>
        <dbReference type="ARBA" id="ARBA00022801"/>
    </source>
</evidence>
<feature type="binding site" evidence="3">
    <location>
        <position position="213"/>
    </location>
    <ligand>
        <name>a divalent metal cation</name>
        <dbReference type="ChEBI" id="CHEBI:60240"/>
        <label>1</label>
    </ligand>
</feature>
<feature type="binding site" evidence="3">
    <location>
        <position position="105"/>
    </location>
    <ligand>
        <name>a divalent metal cation</name>
        <dbReference type="ChEBI" id="CHEBI:60240"/>
        <label>1</label>
    </ligand>
</feature>
<dbReference type="PANTHER" id="PTHR46124">
    <property type="entry name" value="D-AMINOACYL-TRNA DEACYLASE"/>
    <property type="match status" value="1"/>
</dbReference>
<dbReference type="GO" id="GO:0046872">
    <property type="term" value="F:metal ion binding"/>
    <property type="evidence" value="ECO:0007669"/>
    <property type="project" value="UniProtKB-KW"/>
</dbReference>
<dbReference type="PROSITE" id="PS01091">
    <property type="entry name" value="TATD_3"/>
    <property type="match status" value="1"/>
</dbReference>
<dbReference type="FunFam" id="3.20.20.140:FF:000005">
    <property type="entry name" value="TatD family hydrolase"/>
    <property type="match status" value="1"/>
</dbReference>